<dbReference type="PANTHER" id="PTHR12110:SF41">
    <property type="entry name" value="INOSOSE DEHYDRATASE"/>
    <property type="match status" value="1"/>
</dbReference>
<dbReference type="Proteomes" id="UP000033632">
    <property type="component" value="Unassembled WGS sequence"/>
</dbReference>
<dbReference type="PANTHER" id="PTHR12110">
    <property type="entry name" value="HYDROXYPYRUVATE ISOMERASE"/>
    <property type="match status" value="1"/>
</dbReference>
<dbReference type="STRING" id="443610.VE25_08530"/>
<evidence type="ECO:0000313" key="3">
    <source>
        <dbReference type="Proteomes" id="UP000033632"/>
    </source>
</evidence>
<evidence type="ECO:0000313" key="2">
    <source>
        <dbReference type="EMBL" id="KKB12303.1"/>
    </source>
</evidence>
<sequence length="197" mass="21861">MHFLPFRGQGPFHLTTEVANFLWMLHACRELGASVLKFTGASRKAEGGLKAAIEVFRHVVPVAEDMGISLVVENHFQNAFEFKEDYEAIFSEIDSPNIGVCLDMGHFASSGVDMVDLIETMPDKIHHIDAKDCRAQGTTDFVRFGAGIVPFDPVISRAVELGFSGYIVVELPRIDKSTMVEDLRAGVELVRKYTSVR</sequence>
<dbReference type="InterPro" id="IPR036237">
    <property type="entry name" value="Xyl_isomerase-like_sf"/>
</dbReference>
<feature type="domain" description="Xylose isomerase-like TIM barrel" evidence="1">
    <location>
        <begin position="17"/>
        <end position="191"/>
    </location>
</feature>
<dbReference type="Pfam" id="PF01261">
    <property type="entry name" value="AP_endonuc_2"/>
    <property type="match status" value="1"/>
</dbReference>
<name>A0A0F5FTZ6_9HYPH</name>
<reference evidence="2 3" key="1">
    <citation type="submission" date="2015-03" db="EMBL/GenBank/DDBJ databases">
        <authorList>
            <person name="Hassan Y.I."/>
            <person name="Lepp D."/>
            <person name="Li X.-Z."/>
            <person name="Zhou T."/>
        </authorList>
    </citation>
    <scope>NUCLEOTIDE SEQUENCE [LARGE SCALE GENOMIC DNA]</scope>
    <source>
        <strain evidence="2 3">BD-c194</strain>
    </source>
</reference>
<accession>A0A0F5FTZ6</accession>
<gene>
    <name evidence="2" type="ORF">VE25_08530</name>
</gene>
<evidence type="ECO:0000259" key="1">
    <source>
        <dbReference type="Pfam" id="PF01261"/>
    </source>
</evidence>
<dbReference type="InterPro" id="IPR050312">
    <property type="entry name" value="IolE/XylAMocC-like"/>
</dbReference>
<keyword evidence="3" id="KW-1185">Reference proteome</keyword>
<dbReference type="PATRIC" id="fig|443610.3.peg.4283"/>
<dbReference type="InterPro" id="IPR013022">
    <property type="entry name" value="Xyl_isomerase-like_TIM-brl"/>
</dbReference>
<protein>
    <recommendedName>
        <fullName evidence="1">Xylose isomerase-like TIM barrel domain-containing protein</fullName>
    </recommendedName>
</protein>
<organism evidence="2 3">
    <name type="scientific">Devosia geojensis</name>
    <dbReference type="NCBI Taxonomy" id="443610"/>
    <lineage>
        <taxon>Bacteria</taxon>
        <taxon>Pseudomonadati</taxon>
        <taxon>Pseudomonadota</taxon>
        <taxon>Alphaproteobacteria</taxon>
        <taxon>Hyphomicrobiales</taxon>
        <taxon>Devosiaceae</taxon>
        <taxon>Devosia</taxon>
    </lineage>
</organism>
<proteinExistence type="predicted"/>
<dbReference type="AlphaFoldDB" id="A0A0F5FTZ6"/>
<dbReference type="EMBL" id="JZEX01000087">
    <property type="protein sequence ID" value="KKB12303.1"/>
    <property type="molecule type" value="Genomic_DNA"/>
</dbReference>
<comment type="caution">
    <text evidence="2">The sequence shown here is derived from an EMBL/GenBank/DDBJ whole genome shotgun (WGS) entry which is preliminary data.</text>
</comment>
<dbReference type="Gene3D" id="3.20.20.150">
    <property type="entry name" value="Divalent-metal-dependent TIM barrel enzymes"/>
    <property type="match status" value="1"/>
</dbReference>
<dbReference type="SUPFAM" id="SSF51658">
    <property type="entry name" value="Xylose isomerase-like"/>
    <property type="match status" value="1"/>
</dbReference>